<reference evidence="9" key="1">
    <citation type="journal article" date="2005" name="PLoS Biol.">
        <title>New insights into metabolic properties of marine bacteria encoding proteorhodopsins.</title>
        <authorList>
            <person name="Sabehi G."/>
            <person name="Loy A."/>
            <person name="Jung K.H."/>
            <person name="Partha R."/>
            <person name="Spudich J.L."/>
            <person name="Isaacson T."/>
            <person name="Hirschberg J."/>
            <person name="Wagner M."/>
            <person name="Beja O."/>
        </authorList>
    </citation>
    <scope>NUCLEOTIDE SEQUENCE</scope>
</reference>
<dbReference type="GO" id="GO:0008773">
    <property type="term" value="F:[protein-PII] uridylyltransferase activity"/>
    <property type="evidence" value="ECO:0007669"/>
    <property type="project" value="UniProtKB-UniRule"/>
</dbReference>
<dbReference type="InterPro" id="IPR002912">
    <property type="entry name" value="ACT_dom"/>
</dbReference>
<comment type="catalytic activity">
    <reaction evidence="6">
        <text>[protein-PII]-L-tyrosine + UTP = [protein-PII]-uridylyl-L-tyrosine + diphosphate</text>
        <dbReference type="Rhea" id="RHEA:13673"/>
        <dbReference type="Rhea" id="RHEA-COMP:12147"/>
        <dbReference type="Rhea" id="RHEA-COMP:12148"/>
        <dbReference type="ChEBI" id="CHEBI:33019"/>
        <dbReference type="ChEBI" id="CHEBI:46398"/>
        <dbReference type="ChEBI" id="CHEBI:46858"/>
        <dbReference type="ChEBI" id="CHEBI:90602"/>
        <dbReference type="EC" id="2.7.7.59"/>
    </reaction>
</comment>
<dbReference type="HAMAP" id="MF_00277">
    <property type="entry name" value="PII_uridylyl_transf"/>
    <property type="match status" value="1"/>
</dbReference>
<dbReference type="Pfam" id="PF08335">
    <property type="entry name" value="GlnD_UR_UTase"/>
    <property type="match status" value="1"/>
</dbReference>
<dbReference type="PROSITE" id="PS51831">
    <property type="entry name" value="HD"/>
    <property type="match status" value="1"/>
</dbReference>
<dbReference type="Gene3D" id="3.30.460.10">
    <property type="entry name" value="Beta Polymerase, domain 2"/>
    <property type="match status" value="1"/>
</dbReference>
<dbReference type="Pfam" id="PF01909">
    <property type="entry name" value="NTP_transf_2"/>
    <property type="match status" value="1"/>
</dbReference>
<dbReference type="Pfam" id="PF01966">
    <property type="entry name" value="HD"/>
    <property type="match status" value="1"/>
</dbReference>
<accession>Q4PKG7</accession>
<dbReference type="AlphaFoldDB" id="Q4PKG7"/>
<dbReference type="SUPFAM" id="SSF81891">
    <property type="entry name" value="Poly A polymerase C-terminal region-like"/>
    <property type="match status" value="1"/>
</dbReference>
<evidence type="ECO:0000256" key="5">
    <source>
        <dbReference type="ARBA" id="ARBA00023268"/>
    </source>
</evidence>
<dbReference type="InterPro" id="IPR013546">
    <property type="entry name" value="PII_UdlTrfase/GS_AdlTrfase"/>
</dbReference>
<evidence type="ECO:0000256" key="2">
    <source>
        <dbReference type="ARBA" id="ARBA00022695"/>
    </source>
</evidence>
<dbReference type="InterPro" id="IPR006674">
    <property type="entry name" value="HD_domain"/>
</dbReference>
<comment type="activity regulation">
    <text evidence="6">Uridylyltransferase (UTase) activity is inhibited by glutamine, while glutamine activates uridylyl-removing (UR) activity.</text>
</comment>
<dbReference type="GO" id="GO:0006808">
    <property type="term" value="P:regulation of nitrogen utilization"/>
    <property type="evidence" value="ECO:0007669"/>
    <property type="project" value="UniProtKB-UniRule"/>
</dbReference>
<keyword evidence="3 6" id="KW-0378">Hydrolase</keyword>
<sequence length="851" mass="98929">MKKALELKKKYQNEREKLFGTLIKSNDGVQFNQNHTQLVDQIVKELVKEIQNQFPVSNFSLIAVGGYGRQDLSPKSDVDLLFLYQKSNKNIREFITALNNSLWDLGLEVGISFLTLKQAIIDSKKDIKTVTKFAESRHLIGDEDYYGEFVRSIKILIGKLNSLKLSEKKLLELVERHDYYLGIKSNLEPQIKEGIGGLRDIHTIIWVSIFMFNILKLEDLIQINIFTSKEIKELRSAWKFLLTVRAFVHLFNDSKGDSLSIENQLKISKKLSYRNNQKEKGVERFMKHLFVNIAKIESLLNTFYSKLPEELIIKTIHKSKPAKTKSLDKKYFIEKGFVHLKNYNSNNLLQNWLGVFESSLKHNLFVHPRFLKVIEEKKKQIKKSMTPDQYEIIIDIISSKKNPIQVLRNLNDTKVLNELFPEFGRVWGQVQFDIYHHYTTDEHLLLTLYHLHELKKKSFYKEIYSRLHQKVALHVALLFHDIGKKGPKSHSIYGKELTQKIFKRLPLSVEDQELSLWLIENHLLMSDIAFKNDPQDPDVIASFTAIANTQEKVNSLFLFTLCDIAAVGPNILNEWRISLLRSLLFNARDFLQRGLDTANYSSSVQESLKKMVLEQADKEMKLFIKKTMRYFPNLYWEAFASKMILDIFGFYHDYQKNKKELSVKFLNYNNNEYGAVIVICPNRSGVLKDIVAGFHSSQINILGSRIISLNNNDIIDVFWVTSSIQKAIIEKNEQERVIQNITASLNQEELETYQTLFQTKIKVEVEPRITIDNQMSKLATTFQILSGDRQGLLMDILQIFHDQNMSVQSAKISTYGEKVFDIFQITDLKNKKVKDTKTLKTLEDQLLKILS</sequence>
<comment type="caution">
    <text evidence="6">Lacks conserved residue(s) required for the propagation of feature annotation.</text>
</comment>
<proteinExistence type="inferred from homology"/>
<dbReference type="CDD" id="cd04899">
    <property type="entry name" value="ACT_ACR-UUR-like_2"/>
    <property type="match status" value="1"/>
</dbReference>
<protein>
    <recommendedName>
        <fullName evidence="6">Bifunctional uridylyltransferase/uridylyl-removing enzyme</fullName>
        <shortName evidence="6">UTase/UR</shortName>
    </recommendedName>
    <alternativeName>
        <fullName evidence="6">Bifunctional [protein-PII] modification enzyme</fullName>
    </alternativeName>
    <alternativeName>
        <fullName evidence="6">Bifunctional nitrogen sensor protein</fullName>
    </alternativeName>
    <domain>
        <recommendedName>
            <fullName evidence="6">[Protein-PII] uridylyltransferase</fullName>
            <shortName evidence="6">PII uridylyltransferase</shortName>
            <shortName evidence="6">UTase</shortName>
            <ecNumber evidence="6">2.7.7.59</ecNumber>
        </recommendedName>
    </domain>
    <domain>
        <recommendedName>
            <fullName evidence="6">[Protein-PII]-UMP uridylyl-removing enzyme</fullName>
            <shortName evidence="6">UR</shortName>
            <ecNumber evidence="6">3.1.4.-</ecNumber>
        </recommendedName>
    </domain>
</protein>
<evidence type="ECO:0000256" key="3">
    <source>
        <dbReference type="ARBA" id="ARBA00022801"/>
    </source>
</evidence>
<dbReference type="InterPro" id="IPR002934">
    <property type="entry name" value="Polymerase_NTP_transf_dom"/>
</dbReference>
<keyword evidence="4 6" id="KW-0460">Magnesium</keyword>
<keyword evidence="1 6" id="KW-0808">Transferase</keyword>
<dbReference type="SUPFAM" id="SSF81301">
    <property type="entry name" value="Nucleotidyltransferase"/>
    <property type="match status" value="1"/>
</dbReference>
<feature type="domain" description="ACT" evidence="7">
    <location>
        <begin position="675"/>
        <end position="746"/>
    </location>
</feature>
<dbReference type="PIRSF" id="PIRSF006288">
    <property type="entry name" value="PII_uridyltransf"/>
    <property type="match status" value="1"/>
</dbReference>
<comment type="catalytic activity">
    <reaction evidence="6">
        <text>[protein-PII]-uridylyl-L-tyrosine + H2O = [protein-PII]-L-tyrosine + UMP + H(+)</text>
        <dbReference type="Rhea" id="RHEA:48600"/>
        <dbReference type="Rhea" id="RHEA-COMP:12147"/>
        <dbReference type="Rhea" id="RHEA-COMP:12148"/>
        <dbReference type="ChEBI" id="CHEBI:15377"/>
        <dbReference type="ChEBI" id="CHEBI:15378"/>
        <dbReference type="ChEBI" id="CHEBI:46858"/>
        <dbReference type="ChEBI" id="CHEBI:57865"/>
        <dbReference type="ChEBI" id="CHEBI:90602"/>
    </reaction>
</comment>
<dbReference type="SMR" id="Q4PKG7"/>
<dbReference type="NCBIfam" id="TIGR01693">
    <property type="entry name" value="UTase_glnD"/>
    <property type="match status" value="1"/>
</dbReference>
<keyword evidence="5 6" id="KW-0511">Multifunctional enzyme</keyword>
<dbReference type="CDD" id="cd04873">
    <property type="entry name" value="ACT_UUR-ACR-like"/>
    <property type="match status" value="1"/>
</dbReference>
<dbReference type="PANTHER" id="PTHR47320">
    <property type="entry name" value="BIFUNCTIONAL URIDYLYLTRANSFERASE/URIDYLYL-REMOVING ENZYME"/>
    <property type="match status" value="1"/>
</dbReference>
<name>Q4PKG7_9BACT</name>
<comment type="function">
    <text evidence="6">Modifies, by uridylylation and deuridylylation, the PII regulatory proteins (GlnB and homologs), in response to the nitrogen status of the cell that GlnD senses through the glutamine level. Under low glutamine levels, catalyzes the conversion of the PII proteins and UTP to PII-UMP and PPi, while under higher glutamine levels, GlnD hydrolyzes PII-UMP to PII and UMP (deuridylylation). Thus, controls uridylylation state and activity of the PII proteins, and plays an important role in the regulation of nitrogen metabolism.</text>
</comment>
<keyword evidence="2 6" id="KW-0548">Nucleotidyltransferase</keyword>
<dbReference type="SUPFAM" id="SSF55021">
    <property type="entry name" value="ACT-like"/>
    <property type="match status" value="2"/>
</dbReference>
<feature type="domain" description="HD" evidence="8">
    <location>
        <begin position="440"/>
        <end position="549"/>
    </location>
</feature>
<comment type="cofactor">
    <cofactor evidence="6">
        <name>Mg(2+)</name>
        <dbReference type="ChEBI" id="CHEBI:18420"/>
    </cofactor>
</comment>
<dbReference type="PANTHER" id="PTHR47320:SF1">
    <property type="entry name" value="BIFUNCTIONAL URIDYLYLTRANSFERASE_URIDYLYL-REMOVING ENZYME"/>
    <property type="match status" value="1"/>
</dbReference>
<evidence type="ECO:0000259" key="8">
    <source>
        <dbReference type="PROSITE" id="PS51831"/>
    </source>
</evidence>
<dbReference type="PROSITE" id="PS51671">
    <property type="entry name" value="ACT"/>
    <property type="match status" value="2"/>
</dbReference>
<evidence type="ECO:0000256" key="6">
    <source>
        <dbReference type="HAMAP-Rule" id="MF_00277"/>
    </source>
</evidence>
<dbReference type="GO" id="GO:0008081">
    <property type="term" value="F:phosphoric diester hydrolase activity"/>
    <property type="evidence" value="ECO:0007669"/>
    <property type="project" value="UniProtKB-UniRule"/>
</dbReference>
<gene>
    <name evidence="6" type="primary">glnD</name>
</gene>
<dbReference type="InterPro" id="IPR043519">
    <property type="entry name" value="NT_sf"/>
</dbReference>
<evidence type="ECO:0000313" key="9">
    <source>
        <dbReference type="EMBL" id="AAY78579.1"/>
    </source>
</evidence>
<comment type="similarity">
    <text evidence="6">Belongs to the GlnD family.</text>
</comment>
<feature type="region of interest" description="Uridylyltransferase" evidence="6">
    <location>
        <begin position="1"/>
        <end position="326"/>
    </location>
</feature>
<organism evidence="9">
    <name type="scientific">uncultured bacterium MedeBAC82F10</name>
    <dbReference type="NCBI Taxonomy" id="332272"/>
    <lineage>
        <taxon>Bacteria</taxon>
        <taxon>environmental samples</taxon>
    </lineage>
</organism>
<dbReference type="CDD" id="cd05401">
    <property type="entry name" value="NT_GlnE_GlnD_like"/>
    <property type="match status" value="1"/>
</dbReference>
<dbReference type="EC" id="3.1.4.-" evidence="6"/>
<dbReference type="EC" id="2.7.7.59" evidence="6"/>
<dbReference type="Gene3D" id="1.10.3090.10">
    <property type="entry name" value="cca-adding enzyme, domain 2"/>
    <property type="match status" value="1"/>
</dbReference>
<dbReference type="SUPFAM" id="SSF81593">
    <property type="entry name" value="Nucleotidyltransferase substrate binding subunit/domain"/>
    <property type="match status" value="1"/>
</dbReference>
<dbReference type="Pfam" id="PF24931">
    <property type="entry name" value="ACT_ACR9_3rd"/>
    <property type="match status" value="1"/>
</dbReference>
<feature type="domain" description="ACT" evidence="7">
    <location>
        <begin position="781"/>
        <end position="851"/>
    </location>
</feature>
<dbReference type="InterPro" id="IPR045865">
    <property type="entry name" value="ACT-like_dom_sf"/>
</dbReference>
<dbReference type="InterPro" id="IPR010043">
    <property type="entry name" value="UTase/UR"/>
</dbReference>
<dbReference type="EMBL" id="DQ073796">
    <property type="protein sequence ID" value="AAY78579.1"/>
    <property type="molecule type" value="Genomic_DNA"/>
</dbReference>
<evidence type="ECO:0000256" key="4">
    <source>
        <dbReference type="ARBA" id="ARBA00022842"/>
    </source>
</evidence>
<comment type="domain">
    <text evidence="6">Has four distinct domains: an N-terminal nucleotidyltransferase (NT) domain responsible for UTase activity, a central HD domain that encodes UR activity, and two C-terminal ACT domains that seem to have a role in glutamine sensing.</text>
</comment>
<evidence type="ECO:0000259" key="7">
    <source>
        <dbReference type="PROSITE" id="PS51671"/>
    </source>
</evidence>
<evidence type="ECO:0000256" key="1">
    <source>
        <dbReference type="ARBA" id="ARBA00022679"/>
    </source>
</evidence>